<evidence type="ECO:0000256" key="1">
    <source>
        <dbReference type="SAM" id="Phobius"/>
    </source>
</evidence>
<evidence type="ECO:0000313" key="3">
    <source>
        <dbReference type="Proteomes" id="UP000233535"/>
    </source>
</evidence>
<reference evidence="2 3" key="1">
    <citation type="journal article" date="2017" name="Front. Microbiol.">
        <title>Labilibaculum manganireducens gen. nov., sp. nov. and Labilibaculum filiforme sp. nov., Novel Bacteroidetes Isolated from Subsurface Sediments of the Baltic Sea.</title>
        <authorList>
            <person name="Vandieken V."/>
            <person name="Marshall I.P."/>
            <person name="Niemann H."/>
            <person name="Engelen B."/>
            <person name="Cypionka H."/>
        </authorList>
    </citation>
    <scope>NUCLEOTIDE SEQUENCE [LARGE SCALE GENOMIC DNA]</scope>
    <source>
        <strain evidence="2 3">59.16B</strain>
    </source>
</reference>
<sequence>MKKILPIIYTIATILIIVGALFILQAEEYGLSILSLGLILNVFYRLGTTNYESIKLFKFMEILRFANIIFMIVACLGFFLDWEQKFNFLILTIVFDLLLNLKEISFKNK</sequence>
<organism evidence="2 3">
    <name type="scientific">Labilibaculum filiforme</name>
    <dbReference type="NCBI Taxonomy" id="1940526"/>
    <lineage>
        <taxon>Bacteria</taxon>
        <taxon>Pseudomonadati</taxon>
        <taxon>Bacteroidota</taxon>
        <taxon>Bacteroidia</taxon>
        <taxon>Marinilabiliales</taxon>
        <taxon>Marinifilaceae</taxon>
        <taxon>Labilibaculum</taxon>
    </lineage>
</organism>
<keyword evidence="1" id="KW-0812">Transmembrane</keyword>
<keyword evidence="3" id="KW-1185">Reference proteome</keyword>
<feature type="transmembrane region" description="Helical" evidence="1">
    <location>
        <begin position="7"/>
        <end position="24"/>
    </location>
</feature>
<dbReference type="OrthoDB" id="1121013at2"/>
<dbReference type="AlphaFoldDB" id="A0A2N3HZS3"/>
<comment type="caution">
    <text evidence="2">The sequence shown here is derived from an EMBL/GenBank/DDBJ whole genome shotgun (WGS) entry which is preliminary data.</text>
</comment>
<keyword evidence="1" id="KW-0472">Membrane</keyword>
<accession>A0A2N3HZS3</accession>
<keyword evidence="1" id="KW-1133">Transmembrane helix</keyword>
<feature type="transmembrane region" description="Helical" evidence="1">
    <location>
        <begin position="59"/>
        <end position="80"/>
    </location>
</feature>
<proteinExistence type="predicted"/>
<evidence type="ECO:0000313" key="2">
    <source>
        <dbReference type="EMBL" id="PKQ63568.1"/>
    </source>
</evidence>
<dbReference type="EMBL" id="MVDD01000005">
    <property type="protein sequence ID" value="PKQ63568.1"/>
    <property type="molecule type" value="Genomic_DNA"/>
</dbReference>
<feature type="transmembrane region" description="Helical" evidence="1">
    <location>
        <begin position="30"/>
        <end position="47"/>
    </location>
</feature>
<dbReference type="RefSeq" id="WP_101261162.1">
    <property type="nucleotide sequence ID" value="NZ_MVDD01000005.1"/>
</dbReference>
<gene>
    <name evidence="2" type="ORF">BZG02_09370</name>
</gene>
<dbReference type="Proteomes" id="UP000233535">
    <property type="component" value="Unassembled WGS sequence"/>
</dbReference>
<name>A0A2N3HZS3_9BACT</name>
<protein>
    <submittedName>
        <fullName evidence="2">Uncharacterized protein</fullName>
    </submittedName>
</protein>